<evidence type="ECO:0000313" key="3">
    <source>
        <dbReference type="Proteomes" id="UP000822688"/>
    </source>
</evidence>
<evidence type="ECO:0000256" key="1">
    <source>
        <dbReference type="SAM" id="MobiDB-lite"/>
    </source>
</evidence>
<gene>
    <name evidence="2" type="ORF">KC19_VG071100</name>
</gene>
<evidence type="ECO:0000313" key="2">
    <source>
        <dbReference type="EMBL" id="KAG0572131.1"/>
    </source>
</evidence>
<proteinExistence type="predicted"/>
<comment type="caution">
    <text evidence="2">The sequence shown here is derived from an EMBL/GenBank/DDBJ whole genome shotgun (WGS) entry which is preliminary data.</text>
</comment>
<dbReference type="Proteomes" id="UP000822688">
    <property type="component" value="Chromosome V"/>
</dbReference>
<sequence length="127" mass="13925">MFPPPFAQEARPEDKGRASTLAQSRQGMAPDQATKPRPNLILDLVVPRAPWFWTVCCTLQRLEIEDLSWIAFPLHAPAAPATSPSNAGGASHQLRPQTPPRSAWTGEWRRIVEIGLSSHSNSNPPIA</sequence>
<dbReference type="AlphaFoldDB" id="A0A8T0HMU0"/>
<feature type="compositionally biased region" description="Low complexity" evidence="1">
    <location>
        <begin position="80"/>
        <end position="91"/>
    </location>
</feature>
<reference evidence="2" key="1">
    <citation type="submission" date="2020-06" db="EMBL/GenBank/DDBJ databases">
        <title>WGS assembly of Ceratodon purpureus strain R40.</title>
        <authorList>
            <person name="Carey S.B."/>
            <person name="Jenkins J."/>
            <person name="Shu S."/>
            <person name="Lovell J.T."/>
            <person name="Sreedasyam A."/>
            <person name="Maumus F."/>
            <person name="Tiley G.P."/>
            <person name="Fernandez-Pozo N."/>
            <person name="Barry K."/>
            <person name="Chen C."/>
            <person name="Wang M."/>
            <person name="Lipzen A."/>
            <person name="Daum C."/>
            <person name="Saski C.A."/>
            <person name="Payton A.C."/>
            <person name="Mcbreen J.C."/>
            <person name="Conrad R.E."/>
            <person name="Kollar L.M."/>
            <person name="Olsson S."/>
            <person name="Huttunen S."/>
            <person name="Landis J.B."/>
            <person name="Wickett N.J."/>
            <person name="Johnson M.G."/>
            <person name="Rensing S.A."/>
            <person name="Grimwood J."/>
            <person name="Schmutz J."/>
            <person name="Mcdaniel S.F."/>
        </authorList>
    </citation>
    <scope>NUCLEOTIDE SEQUENCE</scope>
    <source>
        <strain evidence="2">R40</strain>
    </source>
</reference>
<name>A0A8T0HMU0_CERPU</name>
<keyword evidence="3" id="KW-1185">Reference proteome</keyword>
<feature type="region of interest" description="Disordered" evidence="1">
    <location>
        <begin position="1"/>
        <end position="36"/>
    </location>
</feature>
<feature type="region of interest" description="Disordered" evidence="1">
    <location>
        <begin position="80"/>
        <end position="102"/>
    </location>
</feature>
<organism evidence="2 3">
    <name type="scientific">Ceratodon purpureus</name>
    <name type="common">Fire moss</name>
    <name type="synonym">Dicranum purpureum</name>
    <dbReference type="NCBI Taxonomy" id="3225"/>
    <lineage>
        <taxon>Eukaryota</taxon>
        <taxon>Viridiplantae</taxon>
        <taxon>Streptophyta</taxon>
        <taxon>Embryophyta</taxon>
        <taxon>Bryophyta</taxon>
        <taxon>Bryophytina</taxon>
        <taxon>Bryopsida</taxon>
        <taxon>Dicranidae</taxon>
        <taxon>Pseudoditrichales</taxon>
        <taxon>Ditrichaceae</taxon>
        <taxon>Ceratodon</taxon>
    </lineage>
</organism>
<dbReference type="EMBL" id="CM026426">
    <property type="protein sequence ID" value="KAG0572131.1"/>
    <property type="molecule type" value="Genomic_DNA"/>
</dbReference>
<accession>A0A8T0HMU0</accession>
<protein>
    <submittedName>
        <fullName evidence="2">Uncharacterized protein</fullName>
    </submittedName>
</protein>